<dbReference type="KEGG" id="samy:DB32_007994"/>
<gene>
    <name evidence="1" type="ORF">DB32_007994</name>
</gene>
<protein>
    <submittedName>
        <fullName evidence="1">Uncharacterized protein</fullName>
    </submittedName>
</protein>
<dbReference type="InterPro" id="IPR036388">
    <property type="entry name" value="WH-like_DNA-bd_sf"/>
</dbReference>
<name>A0A0F6YM16_9BACT</name>
<reference evidence="1 2" key="1">
    <citation type="submission" date="2015-03" db="EMBL/GenBank/DDBJ databases">
        <title>Genome assembly of Sandaracinus amylolyticus DSM 53668.</title>
        <authorList>
            <person name="Sharma G."/>
            <person name="Subramanian S."/>
        </authorList>
    </citation>
    <scope>NUCLEOTIDE SEQUENCE [LARGE SCALE GENOMIC DNA]</scope>
    <source>
        <strain evidence="1 2">DSM 53668</strain>
    </source>
</reference>
<evidence type="ECO:0000313" key="1">
    <source>
        <dbReference type="EMBL" id="AKF10845.1"/>
    </source>
</evidence>
<dbReference type="EMBL" id="CP011125">
    <property type="protein sequence ID" value="AKF10845.1"/>
    <property type="molecule type" value="Genomic_DNA"/>
</dbReference>
<proteinExistence type="predicted"/>
<dbReference type="Proteomes" id="UP000034883">
    <property type="component" value="Chromosome"/>
</dbReference>
<dbReference type="RefSeq" id="WP_053237773.1">
    <property type="nucleotide sequence ID" value="NZ_CP011125.1"/>
</dbReference>
<dbReference type="STRING" id="927083.DB32_007994"/>
<sequence>MSERAYAAMIRGALDEAALVVSQPARTAIDHAWSLALRAAGALLDPDAFEAPSVDEIARHRTTPLDARAIAALACAHLARRAVLGFARRELDAITSLHAALAHDLPDASEPRLWLALGHAWSAWLRGDLEDDDASLATIERLAREAGSAPVVIDAGTLRALRAESRGDVTSMLAHARRASRMARTEALPAHEHLAHLVLARARRSARHPHLALRILGALDRFVAEPCRPWVRWERLLAGDTEALEGLRPAPDATCAERGAAALASVLRAATAGDEPALERAAHALFDAVGPIAFAAREARHVLVALDARVDARAEEPELAAWCSGATIAAPASIHGLCMRIDAESRDAAEAIVLAAPDAAPRRVLGAAGALVARHPRVHLRKTLRRRGRVETLVAVLACAGPEGLTDPECFARTYEMPYDAIAHRGVFEVLVTRARLYLEGAGEIVRGQGVIALRLRAAIAVPDPRCAAPIHDAVLRVLAHDGRVTASDAAKRVGLSLRAVQQALRSLAEDGVCVGEKEGRQIVYAVEDTTFSEPTYLLARRS</sequence>
<dbReference type="AlphaFoldDB" id="A0A0F6YM16"/>
<dbReference type="Gene3D" id="1.10.10.10">
    <property type="entry name" value="Winged helix-like DNA-binding domain superfamily/Winged helix DNA-binding domain"/>
    <property type="match status" value="1"/>
</dbReference>
<dbReference type="CDD" id="cd00090">
    <property type="entry name" value="HTH_ARSR"/>
    <property type="match status" value="1"/>
</dbReference>
<dbReference type="InterPro" id="IPR036390">
    <property type="entry name" value="WH_DNA-bd_sf"/>
</dbReference>
<dbReference type="Pfam" id="PF13412">
    <property type="entry name" value="HTH_24"/>
    <property type="match status" value="1"/>
</dbReference>
<keyword evidence="2" id="KW-1185">Reference proteome</keyword>
<dbReference type="SUPFAM" id="SSF46785">
    <property type="entry name" value="Winged helix' DNA-binding domain"/>
    <property type="match status" value="1"/>
</dbReference>
<organism evidence="1 2">
    <name type="scientific">Sandaracinus amylolyticus</name>
    <dbReference type="NCBI Taxonomy" id="927083"/>
    <lineage>
        <taxon>Bacteria</taxon>
        <taxon>Pseudomonadati</taxon>
        <taxon>Myxococcota</taxon>
        <taxon>Polyangia</taxon>
        <taxon>Polyangiales</taxon>
        <taxon>Sandaracinaceae</taxon>
        <taxon>Sandaracinus</taxon>
    </lineage>
</organism>
<accession>A0A0F6YM16</accession>
<dbReference type="GO" id="GO:0006355">
    <property type="term" value="P:regulation of DNA-templated transcription"/>
    <property type="evidence" value="ECO:0007669"/>
    <property type="project" value="UniProtKB-ARBA"/>
</dbReference>
<dbReference type="InterPro" id="IPR011991">
    <property type="entry name" value="ArsR-like_HTH"/>
</dbReference>
<evidence type="ECO:0000313" key="2">
    <source>
        <dbReference type="Proteomes" id="UP000034883"/>
    </source>
</evidence>